<organism evidence="2 3">
    <name type="scientific">Falsiroseomonas selenitidurans</name>
    <dbReference type="NCBI Taxonomy" id="2716335"/>
    <lineage>
        <taxon>Bacteria</taxon>
        <taxon>Pseudomonadati</taxon>
        <taxon>Pseudomonadota</taxon>
        <taxon>Alphaproteobacteria</taxon>
        <taxon>Acetobacterales</taxon>
        <taxon>Roseomonadaceae</taxon>
        <taxon>Falsiroseomonas</taxon>
    </lineage>
</organism>
<evidence type="ECO:0000313" key="3">
    <source>
        <dbReference type="Proteomes" id="UP000787635"/>
    </source>
</evidence>
<comment type="caution">
    <text evidence="2">The sequence shown here is derived from an EMBL/GenBank/DDBJ whole genome shotgun (WGS) entry which is preliminary data.</text>
</comment>
<dbReference type="RefSeq" id="WP_168027670.1">
    <property type="nucleotide sequence ID" value="NZ_JAAVNE010000004.1"/>
</dbReference>
<accession>A0ABX1DYV4</accession>
<evidence type="ECO:0000313" key="2">
    <source>
        <dbReference type="EMBL" id="NKC30048.1"/>
    </source>
</evidence>
<protein>
    <submittedName>
        <fullName evidence="2">Asp/Glu racemase</fullName>
    </submittedName>
</protein>
<gene>
    <name evidence="2" type="ORF">HEQ75_04180</name>
</gene>
<dbReference type="Pfam" id="PF01177">
    <property type="entry name" value="Asp_Glu_race"/>
    <property type="match status" value="1"/>
</dbReference>
<reference evidence="2 3" key="1">
    <citation type="submission" date="2020-03" db="EMBL/GenBank/DDBJ databases">
        <title>Roseomonas selenitidurans sp. nov. isolated from urban soil.</title>
        <authorList>
            <person name="Liu H."/>
        </authorList>
    </citation>
    <scope>NUCLEOTIDE SEQUENCE [LARGE SCALE GENOMIC DNA]</scope>
    <source>
        <strain evidence="2 3">BU-1</strain>
    </source>
</reference>
<dbReference type="PANTHER" id="PTHR28047">
    <property type="entry name" value="PROTEIN DCG1"/>
    <property type="match status" value="1"/>
</dbReference>
<proteinExistence type="inferred from homology"/>
<sequence>MRLLLINANASPDITARLVALARGLLPAGVQVVGATGRFGACYIASRAAAAIAAHAALDAYAREGAGADAVLVACFGDPGLDALREVAPVPVLGLADASAAAARGRRFGVVTGGAAWGPMLTEFYAARGLAALLTGVRTVAPSGGAIARNPEAALGALAETCRACVAQDGAEVVVLGGAGLAGLAARLAPMVPVPVLCSVEEGVRAAGAALGQAAPGRAPATPVPSLGLPSGLAALIG</sequence>
<dbReference type="InterPro" id="IPR052186">
    <property type="entry name" value="Hydantoin_racemase-like"/>
</dbReference>
<evidence type="ECO:0000256" key="1">
    <source>
        <dbReference type="ARBA" id="ARBA00038414"/>
    </source>
</evidence>
<dbReference type="Proteomes" id="UP000787635">
    <property type="component" value="Unassembled WGS sequence"/>
</dbReference>
<dbReference type="Gene3D" id="3.40.50.12500">
    <property type="match status" value="1"/>
</dbReference>
<dbReference type="EMBL" id="JAAVNE010000004">
    <property type="protein sequence ID" value="NKC30048.1"/>
    <property type="molecule type" value="Genomic_DNA"/>
</dbReference>
<comment type="similarity">
    <text evidence="1">Belongs to the HyuE racemase family.</text>
</comment>
<dbReference type="InterPro" id="IPR015942">
    <property type="entry name" value="Asp/Glu/hydantoin_racemase"/>
</dbReference>
<dbReference type="InterPro" id="IPR053714">
    <property type="entry name" value="Iso_Racemase_Enz_sf"/>
</dbReference>
<keyword evidence="3" id="KW-1185">Reference proteome</keyword>
<dbReference type="PANTHER" id="PTHR28047:SF5">
    <property type="entry name" value="PROTEIN DCG1"/>
    <property type="match status" value="1"/>
</dbReference>
<name>A0ABX1DYV4_9PROT</name>